<dbReference type="Pfam" id="PF00582">
    <property type="entry name" value="Usp"/>
    <property type="match status" value="1"/>
</dbReference>
<dbReference type="Gene3D" id="1.20.120.620">
    <property type="entry name" value="Backbone structure of the membrane domain of e. Coli histidine kinase receptor kdpd"/>
    <property type="match status" value="1"/>
</dbReference>
<dbReference type="Gene3D" id="3.40.50.620">
    <property type="entry name" value="HUPs"/>
    <property type="match status" value="1"/>
</dbReference>
<dbReference type="InterPro" id="IPR014729">
    <property type="entry name" value="Rossmann-like_a/b/a_fold"/>
</dbReference>
<organism evidence="16 17">
    <name type="scientific">Planobispora rosea</name>
    <dbReference type="NCBI Taxonomy" id="35762"/>
    <lineage>
        <taxon>Bacteria</taxon>
        <taxon>Bacillati</taxon>
        <taxon>Actinomycetota</taxon>
        <taxon>Actinomycetes</taxon>
        <taxon>Streptosporangiales</taxon>
        <taxon>Streptosporangiaceae</taxon>
        <taxon>Planobispora</taxon>
    </lineage>
</organism>
<comment type="subcellular location">
    <subcellularLocation>
        <location evidence="3">Cell membrane</location>
    </subcellularLocation>
    <subcellularLocation>
        <location evidence="2">Membrane</location>
        <topology evidence="2">Multi-pass membrane protein</topology>
    </subcellularLocation>
</comment>
<evidence type="ECO:0000256" key="3">
    <source>
        <dbReference type="ARBA" id="ARBA00004236"/>
    </source>
</evidence>
<keyword evidence="9 16" id="KW-0418">Kinase</keyword>
<evidence type="ECO:0000313" key="17">
    <source>
        <dbReference type="Proteomes" id="UP000655044"/>
    </source>
</evidence>
<dbReference type="FunFam" id="3.40.50.300:FF:000483">
    <property type="entry name" value="Sensor histidine kinase KdpD"/>
    <property type="match status" value="1"/>
</dbReference>
<evidence type="ECO:0000256" key="11">
    <source>
        <dbReference type="ARBA" id="ARBA00022989"/>
    </source>
</evidence>
<keyword evidence="12" id="KW-0902">Two-component regulatory system</keyword>
<dbReference type="Gene3D" id="3.30.565.10">
    <property type="entry name" value="Histidine kinase-like ATPase, C-terminal domain"/>
    <property type="match status" value="1"/>
</dbReference>
<evidence type="ECO:0000256" key="5">
    <source>
        <dbReference type="ARBA" id="ARBA00022553"/>
    </source>
</evidence>
<dbReference type="PANTHER" id="PTHR45569">
    <property type="entry name" value="SENSOR PROTEIN KDPD"/>
    <property type="match status" value="1"/>
</dbReference>
<comment type="caution">
    <text evidence="16">The sequence shown here is derived from an EMBL/GenBank/DDBJ whole genome shotgun (WGS) entry which is preliminary data.</text>
</comment>
<dbReference type="SMART" id="SM00388">
    <property type="entry name" value="HisKA"/>
    <property type="match status" value="1"/>
</dbReference>
<evidence type="ECO:0000256" key="8">
    <source>
        <dbReference type="ARBA" id="ARBA00022741"/>
    </source>
</evidence>
<evidence type="ECO:0000256" key="1">
    <source>
        <dbReference type="ARBA" id="ARBA00000085"/>
    </source>
</evidence>
<dbReference type="PROSITE" id="PS50109">
    <property type="entry name" value="HIS_KIN"/>
    <property type="match status" value="1"/>
</dbReference>
<dbReference type="InterPro" id="IPR003594">
    <property type="entry name" value="HATPase_dom"/>
</dbReference>
<feature type="transmembrane region" description="Helical" evidence="14">
    <location>
        <begin position="415"/>
        <end position="442"/>
    </location>
</feature>
<keyword evidence="13 14" id="KW-0472">Membrane</keyword>
<dbReference type="InterPro" id="IPR027417">
    <property type="entry name" value="P-loop_NTPase"/>
</dbReference>
<evidence type="ECO:0000256" key="4">
    <source>
        <dbReference type="ARBA" id="ARBA00012438"/>
    </source>
</evidence>
<dbReference type="SMART" id="SM00387">
    <property type="entry name" value="HATPase_c"/>
    <property type="match status" value="1"/>
</dbReference>
<evidence type="ECO:0000259" key="15">
    <source>
        <dbReference type="PROSITE" id="PS50109"/>
    </source>
</evidence>
<accession>A0A8J3WDQ1</accession>
<evidence type="ECO:0000313" key="16">
    <source>
        <dbReference type="EMBL" id="GIH85383.1"/>
    </source>
</evidence>
<comment type="catalytic activity">
    <reaction evidence="1">
        <text>ATP + protein L-histidine = ADP + protein N-phospho-L-histidine.</text>
        <dbReference type="EC" id="2.7.13.3"/>
    </reaction>
</comment>
<dbReference type="InterPro" id="IPR004358">
    <property type="entry name" value="Sig_transdc_His_kin-like_C"/>
</dbReference>
<feature type="transmembrane region" description="Helical" evidence="14">
    <location>
        <begin position="462"/>
        <end position="483"/>
    </location>
</feature>
<dbReference type="GO" id="GO:0005524">
    <property type="term" value="F:ATP binding"/>
    <property type="evidence" value="ECO:0007669"/>
    <property type="project" value="UniProtKB-KW"/>
</dbReference>
<feature type="transmembrane region" description="Helical" evidence="14">
    <location>
        <begin position="383"/>
        <end position="403"/>
    </location>
</feature>
<dbReference type="InterPro" id="IPR005467">
    <property type="entry name" value="His_kinase_dom"/>
</dbReference>
<evidence type="ECO:0000256" key="9">
    <source>
        <dbReference type="ARBA" id="ARBA00022777"/>
    </source>
</evidence>
<evidence type="ECO:0000256" key="6">
    <source>
        <dbReference type="ARBA" id="ARBA00022679"/>
    </source>
</evidence>
<evidence type="ECO:0000256" key="2">
    <source>
        <dbReference type="ARBA" id="ARBA00004141"/>
    </source>
</evidence>
<dbReference type="InterPro" id="IPR003661">
    <property type="entry name" value="HisK_dim/P_dom"/>
</dbReference>
<dbReference type="PANTHER" id="PTHR45569:SF1">
    <property type="entry name" value="SENSOR PROTEIN KDPD"/>
    <property type="match status" value="1"/>
</dbReference>
<dbReference type="SUPFAM" id="SSF52402">
    <property type="entry name" value="Adenine nucleotide alpha hydrolases-like"/>
    <property type="match status" value="1"/>
</dbReference>
<protein>
    <recommendedName>
        <fullName evidence="4">histidine kinase</fullName>
        <ecNumber evidence="4">2.7.13.3</ecNumber>
    </recommendedName>
</protein>
<keyword evidence="11 14" id="KW-1133">Transmembrane helix</keyword>
<evidence type="ECO:0000256" key="7">
    <source>
        <dbReference type="ARBA" id="ARBA00022692"/>
    </source>
</evidence>
<dbReference type="CDD" id="cd00075">
    <property type="entry name" value="HATPase"/>
    <property type="match status" value="1"/>
</dbReference>
<dbReference type="SUPFAM" id="SSF55874">
    <property type="entry name" value="ATPase domain of HSP90 chaperone/DNA topoisomerase II/histidine kinase"/>
    <property type="match status" value="1"/>
</dbReference>
<reference evidence="16" key="1">
    <citation type="submission" date="2021-01" db="EMBL/GenBank/DDBJ databases">
        <title>Whole genome shotgun sequence of Planobispora rosea NBRC 15558.</title>
        <authorList>
            <person name="Komaki H."/>
            <person name="Tamura T."/>
        </authorList>
    </citation>
    <scope>NUCLEOTIDE SEQUENCE</scope>
    <source>
        <strain evidence="16">NBRC 15558</strain>
    </source>
</reference>
<keyword evidence="10" id="KW-0067">ATP-binding</keyword>
<dbReference type="Proteomes" id="UP000655044">
    <property type="component" value="Unassembled WGS sequence"/>
</dbReference>
<dbReference type="PRINTS" id="PR00344">
    <property type="entry name" value="BCTRLSENSOR"/>
</dbReference>
<dbReference type="EMBL" id="BOOI01000035">
    <property type="protein sequence ID" value="GIH85383.1"/>
    <property type="molecule type" value="Genomic_DNA"/>
</dbReference>
<dbReference type="GO" id="GO:0000155">
    <property type="term" value="F:phosphorelay sensor kinase activity"/>
    <property type="evidence" value="ECO:0007669"/>
    <property type="project" value="InterPro"/>
</dbReference>
<dbReference type="CDD" id="cd00082">
    <property type="entry name" value="HisKA"/>
    <property type="match status" value="1"/>
</dbReference>
<keyword evidence="6" id="KW-0808">Transferase</keyword>
<dbReference type="Gene3D" id="1.10.287.130">
    <property type="match status" value="1"/>
</dbReference>
<evidence type="ECO:0000256" key="12">
    <source>
        <dbReference type="ARBA" id="ARBA00023012"/>
    </source>
</evidence>
<dbReference type="AlphaFoldDB" id="A0A8J3WDQ1"/>
<dbReference type="GO" id="GO:0005737">
    <property type="term" value="C:cytoplasm"/>
    <property type="evidence" value="ECO:0007669"/>
    <property type="project" value="UniProtKB-ARBA"/>
</dbReference>
<dbReference type="Pfam" id="PF00512">
    <property type="entry name" value="HisKA"/>
    <property type="match status" value="1"/>
</dbReference>
<feature type="domain" description="Histidine kinase" evidence="15">
    <location>
        <begin position="632"/>
        <end position="845"/>
    </location>
</feature>
<dbReference type="GO" id="GO:0005886">
    <property type="term" value="C:plasma membrane"/>
    <property type="evidence" value="ECO:0007669"/>
    <property type="project" value="UniProtKB-SubCell"/>
</dbReference>
<keyword evidence="17" id="KW-1185">Reference proteome</keyword>
<dbReference type="Gene3D" id="3.40.50.300">
    <property type="entry name" value="P-loop containing nucleotide triphosphate hydrolases"/>
    <property type="match status" value="1"/>
</dbReference>
<dbReference type="InterPro" id="IPR006016">
    <property type="entry name" value="UspA"/>
</dbReference>
<dbReference type="Pfam" id="PF02518">
    <property type="entry name" value="HATPase_c"/>
    <property type="match status" value="1"/>
</dbReference>
<evidence type="ECO:0000256" key="14">
    <source>
        <dbReference type="SAM" id="Phobius"/>
    </source>
</evidence>
<keyword evidence="5" id="KW-0597">Phosphoprotein</keyword>
<dbReference type="InterPro" id="IPR052023">
    <property type="entry name" value="Histidine_kinase_KdpD"/>
</dbReference>
<dbReference type="InterPro" id="IPR038318">
    <property type="entry name" value="KdpD_sf"/>
</dbReference>
<gene>
    <name evidence="16" type="ORF">Pro02_37910</name>
</gene>
<dbReference type="EC" id="2.7.13.3" evidence="4"/>
<sequence length="856" mass="91270">MVGMPQGRLRVYLGAAPGVGKTFAMLEEGLRGMERGRDVVVGLVETHGRARTAALLDGMEVVPRRILFHRGESFTEMDTEAVIARRPGVALVDELAHTNAPGSRNAKRWQDIEQILEAGIDVVSTVNIHHLESLTDVVRRITGVTQRETVPDEVVRRADQVELVDMTPQALRRRLAHGNIYAPEEIDAALSSYFREGNLTALRQLALLWVAGKVDEQLEHYRAEHGIAGTWEVRERVVVALTGGPEGDTLIRRAARVAGRSSGADLLAVHVTRAGGGLSDASPAHLARQRALVEALGGSYHQVVGQDVPRALLDFARGVNATQLVVGASRRGRLAQVLSRGVGTEIIALSGSIDVHMVTHGETATGRRRPWRSRAGLSRIRRMAGWGLTALGLPALAALLVLLGGAVSMSSRILLFLLMVAGVALVGGRWPAITAAVGGFALLNWFFTPPLHTLFVADADNLLALTVFVLVAITVSAVVDLAARRTAEAARAGAEAEVLSTLAGHVLRGQAALVSLLARLRETFALTSVTLLERVGEPGPEDRADPEAWRILATSGGPPCACPAAADTDVVIDASLVLAVRGRLLEASDRRVLEAFATEAAVALRQERLQHEAEQARPLAEADRMRTALLAAVSHDLRTPLASAKASVDSLRSTEIAWSEHDRAELLATAAESLAMLDRLVANLLDMSRLQAGVLGLALHPVALEEIVPRSVDALGPLRDRVRGDVPLDLPEIVADAALLERVLVNLLSNAARHSPPDQKALITASRHGDRVEIRVIDRGPGIPYAAREQVFLPFQRLGDRDNHTGVGLGLALARGLTEAMGGTLVPDETPGGGLTMIVSMRVLPSAEDAPTGEGP</sequence>
<evidence type="ECO:0000256" key="13">
    <source>
        <dbReference type="ARBA" id="ARBA00023136"/>
    </source>
</evidence>
<dbReference type="InterPro" id="IPR003852">
    <property type="entry name" value="Sig_transdc_His_kinase_KdpD_N"/>
</dbReference>
<dbReference type="Pfam" id="PF13493">
    <property type="entry name" value="DUF4118"/>
    <property type="match status" value="1"/>
</dbReference>
<dbReference type="InterPro" id="IPR036097">
    <property type="entry name" value="HisK_dim/P_sf"/>
</dbReference>
<dbReference type="Pfam" id="PF02702">
    <property type="entry name" value="KdpD"/>
    <property type="match status" value="1"/>
</dbReference>
<name>A0A8J3WDQ1_PLARO</name>
<keyword evidence="7 14" id="KW-0812">Transmembrane</keyword>
<dbReference type="InterPro" id="IPR036890">
    <property type="entry name" value="HATPase_C_sf"/>
</dbReference>
<dbReference type="SUPFAM" id="SSF47384">
    <property type="entry name" value="Homodimeric domain of signal transducing histidine kinase"/>
    <property type="match status" value="1"/>
</dbReference>
<dbReference type="InterPro" id="IPR025201">
    <property type="entry name" value="KdpD_TM"/>
</dbReference>
<keyword evidence="8" id="KW-0547">Nucleotide-binding</keyword>
<proteinExistence type="predicted"/>
<evidence type="ECO:0000256" key="10">
    <source>
        <dbReference type="ARBA" id="ARBA00022840"/>
    </source>
</evidence>